<dbReference type="InterPro" id="IPR015943">
    <property type="entry name" value="WD40/YVTN_repeat-like_dom_sf"/>
</dbReference>
<feature type="region of interest" description="Disordered" evidence="3">
    <location>
        <begin position="1139"/>
        <end position="1174"/>
    </location>
</feature>
<evidence type="ECO:0000313" key="5">
    <source>
        <dbReference type="Proteomes" id="UP001178507"/>
    </source>
</evidence>
<feature type="compositionally biased region" description="Basic and acidic residues" evidence="3">
    <location>
        <begin position="1164"/>
        <end position="1174"/>
    </location>
</feature>
<feature type="repeat" description="WD" evidence="1">
    <location>
        <begin position="471"/>
        <end position="502"/>
    </location>
</feature>
<name>A0AA36N0S2_9DINO</name>
<dbReference type="PROSITE" id="PS50294">
    <property type="entry name" value="WD_REPEATS_REGION"/>
    <property type="match status" value="1"/>
</dbReference>
<feature type="compositionally biased region" description="Basic and acidic residues" evidence="3">
    <location>
        <begin position="738"/>
        <end position="756"/>
    </location>
</feature>
<protein>
    <recommendedName>
        <fullName evidence="6">WD repeat-containing protein 65</fullName>
    </recommendedName>
</protein>
<reference evidence="4" key="1">
    <citation type="submission" date="2023-08" db="EMBL/GenBank/DDBJ databases">
        <authorList>
            <person name="Chen Y."/>
            <person name="Shah S."/>
            <person name="Dougan E. K."/>
            <person name="Thang M."/>
            <person name="Chan C."/>
        </authorList>
    </citation>
    <scope>NUCLEOTIDE SEQUENCE</scope>
</reference>
<dbReference type="InterPro" id="IPR052993">
    <property type="entry name" value="CFA-57"/>
</dbReference>
<sequence length="1197" mass="137576">MEERASDGPAISLAHRHVFGLRPEVKNNVHYAEETQVLYPAGTNAVLWQADQKQQKIFQGNEGAEGLTCMAVNNTKRYLAVAEKCYEGAICTIFDLVTTKKRKTLSWPESDAPEFVCVAFSADSKYLLTQTGKSPSEKHDWTLIYWVWDKARYMASIKVSNPQNALIRECSFNPTDSSVVCVIGDGIFKFMQLKEGFKTLPVAPAKLQSFMCHTWLHDDKMLVACENGDLLLFDNAGDFQTLLPTSPGEPRAATSIISFSKGFVIGGDDGYVRVYEKSDEPKEVYRNTRTLQVEAGGAAVRSLALSPSEELLAVTTSSAQLYQLSLLGQDLLKAEESAAFEPVLSHFHTGAILGMDVCIRKPLVVTCGIDKSARVWNYVEKTCALCKWFNEEAYSIAFHPSGFHLIIGQSDRLRLMNLLMEDMKTYKDIPIKQCRECRFSNGGQYFAAVNTNATNAIQVYKTYTCEPIETLRGHNNKVRSVAWTADDSMLVSTGADGAVYEYYVQAETIPGRDGRRVGNDFVQKGTSFSSVIVHTDLATGANTMYVVGSDQMLREVCQGQTQNVVKANTTLGQIVLANSAKSLFAAVAEPDAPGPIRCYKFPLDGYYNEFSAHAAPATRIRITFDDYYLFSTAEDGTLFVFDVKRKDRNMSKRDKESALPPADEILVTRTFLDDKQAQLVEFERQVDELSNQQEFQLRHRESYHKEEMVAMDEKYTAEIDEERQKYEILREEKNDAEMEAEENIKSLQEHHAKQDQELESSFQSKMMIEVEKYQKLALERETIHQRWGEEHQRILSEHQRKVAEMQRDFEEKQAADKNAIQRILEEKRLAEDVHAETMRQLEQDTDREIEELKEDKEKRLKAERDSKVTLRGQAGIHKRNHEELKRQMLQKEDELQRYKEEARKKDERIAQLNKEREHNVKEIRQRDGTIGDKEGKIYELKKQNQELEKFKFVLDYKIRELKAQIDPKNDKIAEMKKEIQAMDSDLEDYHRKNTQLQVNIQQLNNKHKTLQEDIVSQRKKMTDCQTVIKRFKTDLHECVQFIQEPRLLKESATALYKKYVPNGVKKQELDSDIQREYNRQRDYLEKSVENLKKKLLKDSDVHRQDNTRVLQENVQLIIEINNLRREIDYLKRERQQQRLHVSKLKSSSPGSPGKASTDVTTLTKEVETNKTQLDELRRRVEEQMTLRQSAALAAADG</sequence>
<dbReference type="PANTHER" id="PTHR32215:SF0">
    <property type="entry name" value="CILIA- AND FLAGELLA-ASSOCIATED PROTEIN 57"/>
    <property type="match status" value="1"/>
</dbReference>
<dbReference type="Proteomes" id="UP001178507">
    <property type="component" value="Unassembled WGS sequence"/>
</dbReference>
<dbReference type="Gene3D" id="1.10.287.1490">
    <property type="match status" value="1"/>
</dbReference>
<dbReference type="Pfam" id="PF00400">
    <property type="entry name" value="WD40"/>
    <property type="match status" value="2"/>
</dbReference>
<dbReference type="SUPFAM" id="SSF69322">
    <property type="entry name" value="Tricorn protease domain 2"/>
    <property type="match status" value="1"/>
</dbReference>
<dbReference type="SMART" id="SM00320">
    <property type="entry name" value="WD40"/>
    <property type="match status" value="7"/>
</dbReference>
<dbReference type="SUPFAM" id="SSF50978">
    <property type="entry name" value="WD40 repeat-like"/>
    <property type="match status" value="1"/>
</dbReference>
<dbReference type="PROSITE" id="PS50082">
    <property type="entry name" value="WD_REPEATS_2"/>
    <property type="match status" value="1"/>
</dbReference>
<evidence type="ECO:0000256" key="2">
    <source>
        <dbReference type="SAM" id="Coils"/>
    </source>
</evidence>
<keyword evidence="2" id="KW-0175">Coiled coil</keyword>
<evidence type="ECO:0000313" key="4">
    <source>
        <dbReference type="EMBL" id="CAJ1394040.1"/>
    </source>
</evidence>
<keyword evidence="5" id="KW-1185">Reference proteome</keyword>
<dbReference type="InterPro" id="IPR001680">
    <property type="entry name" value="WD40_rpt"/>
</dbReference>
<dbReference type="InterPro" id="IPR036322">
    <property type="entry name" value="WD40_repeat_dom_sf"/>
</dbReference>
<dbReference type="EMBL" id="CAUJNA010002724">
    <property type="protein sequence ID" value="CAJ1394040.1"/>
    <property type="molecule type" value="Genomic_DNA"/>
</dbReference>
<proteinExistence type="predicted"/>
<feature type="coiled-coil region" evidence="2">
    <location>
        <begin position="958"/>
        <end position="1020"/>
    </location>
</feature>
<accession>A0AA36N0S2</accession>
<dbReference type="AlphaFoldDB" id="A0AA36N0S2"/>
<gene>
    <name evidence="4" type="ORF">EVOR1521_LOCUS18783</name>
</gene>
<comment type="caution">
    <text evidence="4">The sequence shown here is derived from an EMBL/GenBank/DDBJ whole genome shotgun (WGS) entry which is preliminary data.</text>
</comment>
<evidence type="ECO:0000256" key="3">
    <source>
        <dbReference type="SAM" id="MobiDB-lite"/>
    </source>
</evidence>
<evidence type="ECO:0000256" key="1">
    <source>
        <dbReference type="PROSITE-ProRule" id="PRU00221"/>
    </source>
</evidence>
<evidence type="ECO:0008006" key="6">
    <source>
        <dbReference type="Google" id="ProtNLM"/>
    </source>
</evidence>
<feature type="compositionally biased region" description="Low complexity" evidence="3">
    <location>
        <begin position="1144"/>
        <end position="1156"/>
    </location>
</feature>
<keyword evidence="1" id="KW-0853">WD repeat</keyword>
<feature type="region of interest" description="Disordered" evidence="3">
    <location>
        <begin position="738"/>
        <end position="758"/>
    </location>
</feature>
<feature type="coiled-coil region" evidence="2">
    <location>
        <begin position="788"/>
        <end position="915"/>
    </location>
</feature>
<organism evidence="4 5">
    <name type="scientific">Effrenium voratum</name>
    <dbReference type="NCBI Taxonomy" id="2562239"/>
    <lineage>
        <taxon>Eukaryota</taxon>
        <taxon>Sar</taxon>
        <taxon>Alveolata</taxon>
        <taxon>Dinophyceae</taxon>
        <taxon>Suessiales</taxon>
        <taxon>Symbiodiniaceae</taxon>
        <taxon>Effrenium</taxon>
    </lineage>
</organism>
<dbReference type="PANTHER" id="PTHR32215">
    <property type="entry name" value="CILIA- AND FLAGELLA-ASSOCIATED PROTEIN 57"/>
    <property type="match status" value="1"/>
</dbReference>
<dbReference type="Gene3D" id="2.130.10.10">
    <property type="entry name" value="YVTN repeat-like/Quinoprotein amine dehydrogenase"/>
    <property type="match status" value="2"/>
</dbReference>